<feature type="domain" description="Nucleolar 27S pre-rRNA processing Urb2/Npa2 C-terminal" evidence="1">
    <location>
        <begin position="1137"/>
        <end position="1347"/>
    </location>
</feature>
<dbReference type="GO" id="GO:0005730">
    <property type="term" value="C:nucleolus"/>
    <property type="evidence" value="ECO:0007669"/>
    <property type="project" value="TreeGrafter"/>
</dbReference>
<keyword evidence="3" id="KW-1185">Reference proteome</keyword>
<dbReference type="PANTHER" id="PTHR15682:SF2">
    <property type="entry name" value="UNHEALTHY RIBOSOME BIOGENESIS PROTEIN 2 HOMOLOG"/>
    <property type="match status" value="1"/>
</dbReference>
<organism evidence="2 3">
    <name type="scientific">Drechmeria coniospora</name>
    <name type="common">Nematophagous fungus</name>
    <name type="synonym">Meria coniospora</name>
    <dbReference type="NCBI Taxonomy" id="98403"/>
    <lineage>
        <taxon>Eukaryota</taxon>
        <taxon>Fungi</taxon>
        <taxon>Dikarya</taxon>
        <taxon>Ascomycota</taxon>
        <taxon>Pezizomycotina</taxon>
        <taxon>Sordariomycetes</taxon>
        <taxon>Hypocreomycetidae</taxon>
        <taxon>Hypocreales</taxon>
        <taxon>Ophiocordycipitaceae</taxon>
        <taxon>Drechmeria</taxon>
    </lineage>
</organism>
<dbReference type="GO" id="GO:0042254">
    <property type="term" value="P:ribosome biogenesis"/>
    <property type="evidence" value="ECO:0007669"/>
    <property type="project" value="TreeGrafter"/>
</dbReference>
<dbReference type="STRING" id="98403.A0A151GSR0"/>
<proteinExistence type="predicted"/>
<reference evidence="2 3" key="1">
    <citation type="journal article" date="2016" name="Sci. Rep.">
        <title>Insights into Adaptations to a Near-Obligate Nematode Endoparasitic Lifestyle from the Finished Genome of Drechmeria coniospora.</title>
        <authorList>
            <person name="Zhang L."/>
            <person name="Zhou Z."/>
            <person name="Guo Q."/>
            <person name="Fokkens L."/>
            <person name="Miskei M."/>
            <person name="Pocsi I."/>
            <person name="Zhang W."/>
            <person name="Chen M."/>
            <person name="Wang L."/>
            <person name="Sun Y."/>
            <person name="Donzelli B.G."/>
            <person name="Gibson D.M."/>
            <person name="Nelson D.R."/>
            <person name="Luo J.G."/>
            <person name="Rep M."/>
            <person name="Liu H."/>
            <person name="Yang S."/>
            <person name="Wang J."/>
            <person name="Krasnoff S.B."/>
            <person name="Xu Y."/>
            <person name="Molnar I."/>
            <person name="Lin M."/>
        </authorList>
    </citation>
    <scope>NUCLEOTIDE SEQUENCE [LARGE SCALE GENOMIC DNA]</scope>
    <source>
        <strain evidence="2 3">ARSEF 6962</strain>
    </source>
</reference>
<evidence type="ECO:0000259" key="1">
    <source>
        <dbReference type="Pfam" id="PF10441"/>
    </source>
</evidence>
<dbReference type="RefSeq" id="XP_040659489.1">
    <property type="nucleotide sequence ID" value="XM_040798606.1"/>
</dbReference>
<dbReference type="Proteomes" id="UP000076580">
    <property type="component" value="Chromosome 01"/>
</dbReference>
<dbReference type="GeneID" id="63713915"/>
<name>A0A151GSR0_DRECN</name>
<gene>
    <name evidence="2" type="ORF">DCS_01272</name>
</gene>
<dbReference type="Pfam" id="PF10441">
    <property type="entry name" value="Urb2"/>
    <property type="match status" value="1"/>
</dbReference>
<evidence type="ECO:0000313" key="3">
    <source>
        <dbReference type="Proteomes" id="UP000076580"/>
    </source>
</evidence>
<dbReference type="InterPro" id="IPR052609">
    <property type="entry name" value="Ribosome_Biogenesis_Reg"/>
</dbReference>
<dbReference type="InterPro" id="IPR018849">
    <property type="entry name" value="Urb2/Npa2_C"/>
</dbReference>
<dbReference type="PANTHER" id="PTHR15682">
    <property type="entry name" value="UNHEALTHY RIBOSOME BIOGENESIS PROTEIN 2 HOMOLOG"/>
    <property type="match status" value="1"/>
</dbReference>
<protein>
    <submittedName>
        <fullName evidence="2">Nucleolar 27S pre-rRNA processing protein</fullName>
    </submittedName>
</protein>
<comment type="caution">
    <text evidence="2">The sequence shown here is derived from an EMBL/GenBank/DDBJ whole genome shotgun (WGS) entry which is preliminary data.</text>
</comment>
<dbReference type="EMBL" id="LAYC01000001">
    <property type="protein sequence ID" value="KYK60137.1"/>
    <property type="molecule type" value="Genomic_DNA"/>
</dbReference>
<sequence length="1348" mass="150158">MSTTNLIKTVRGLEQTGPGEKGENLQRLWSGLAASCDGRFHAAEESTLRWLLKSMNGSAPTAETLRRYPLSWTILACVFQRIPLYPLAKSLADRKFMAVLQQALKDASNPAAGFSSTPSKRKRTPTTDYILEELQSQHGCLETAHALFDSLKTLLDRLEITEGGYSRDKIGAEHIKSLFGTPAAESARIVAPALHTCAILLSDRLADNFDGAQDRIRIISSIWDLHLQGSDDTLEVATHLFRPAATILGRLGAFSSTHAVDTPDLLTTRWTGDLVAFMHRNFILPGRLAFVNMQTFEPFRNALDITTDIIHVSGPALYYLASGVSSRVTEGDLRKNNAEWMKRIFQAVEPIIRNRSDRSTLLQSILELAVQNSTPVDAEDLRRICRDYALQGAETNWQLMSKAAKCEPDIFQLSDEGVKLRGDVCERIAEQTLGDGHDRNAVLDVVGAISEGFRTRRDFPSFLQLWYEQLCAAEGQNLDAHSPWFELAQLTATKQPFHSFVESELSPSQLLDVIAWAEAQKPKSHPKATCVFASTLVQGLRSESFVDAVGRRLFDLVAPIKSSPRTALKWTVVSRTISWVSPNDRADVWSSVKSRMAKILKSSPIFSTETFEAFKCCHQVWDSMYPDDEHMTEAATLVEVFSRRLAAEIASDKSLQRSELSTADAGAKLDLSARTAYKQYLSWHLSAASRFSTMYYRKKEELPPIVANALSTEKGTELQLLWDTILRNEVNLSDGKLTIDLVDRLVVALEDSEEKKGWPREEGQMWINTLTGIPLDAYNRAQRERLMMALSKRRVKMVKSPKRISLDAWKLVLTLETKLMARPTFYPGMSFAHLVELAEAIPTVTLERSTEHLAFLELVERFSLLAAATIRQMAENIDGRSLEYFQGASAFVSDCVGHAASQRDGGKTARPLFMTLLKSLTAELARSPNCHNHAELGPLLDISRSTLAKFVLAMANNLLSDKQLLGAQDPLADMALFAAVDAASQAGDLVGRVDAKSSFIRKLEAQSKQLMQDGDLRGWKIQVLLRYLFKEDEVPRPATYDGLEKLPSQLREPLLKEHVQSITGNADETTRLQYLKELLPEPDQSFNAVGQLLAIQAVVDQLLDSADVRTQTKGFSLAAAHSQLTISLMKGSSHARHICRILRALLEKRPQAMGQWNIELTLDAVCLLSAPENDSSDVPFSWLCKLVEVIIKKHRLRLEGHYHLLLSTIQALLRNLIIMQAAKDDDDGLSQESKAQSYARLITLICEPTAGAVSRSQLHSALDSVTDAAKRSAGRHMYMVLINYVKLQLEDNVPRATREALEPAMNSIFGITSPAGRKILNDAMDESGRAILREMFKRYVKFGKWSGV</sequence>
<dbReference type="InParanoid" id="A0A151GSR0"/>
<accession>A0A151GSR0</accession>
<evidence type="ECO:0000313" key="2">
    <source>
        <dbReference type="EMBL" id="KYK60137.1"/>
    </source>
</evidence>